<organism evidence="4 5">
    <name type="scientific">Mytilus galloprovincialis</name>
    <name type="common">Mediterranean mussel</name>
    <dbReference type="NCBI Taxonomy" id="29158"/>
    <lineage>
        <taxon>Eukaryota</taxon>
        <taxon>Metazoa</taxon>
        <taxon>Spiralia</taxon>
        <taxon>Lophotrochozoa</taxon>
        <taxon>Mollusca</taxon>
        <taxon>Bivalvia</taxon>
        <taxon>Autobranchia</taxon>
        <taxon>Pteriomorphia</taxon>
        <taxon>Mytilida</taxon>
        <taxon>Mytiloidea</taxon>
        <taxon>Mytilidae</taxon>
        <taxon>Mytilinae</taxon>
        <taxon>Mytilus</taxon>
    </lineage>
</organism>
<dbReference type="Pfam" id="PF02931">
    <property type="entry name" value="Neur_chan_LBD"/>
    <property type="match status" value="1"/>
</dbReference>
<sequence length="325" mass="37607">MRFQSLRVLLMFSISNPCIEFVHAQSHTDVKKLHTDMFTDYKKEVLPTADQSKPLVIGVTFFMASFNSFNEVEETISLTAAVGMNWTDPALKWNPTLYGNLYGTIINPKDLWLPQLFLINRVDSMDPVGDDTMFFPTIIYTGEVIYSPGGILKAKCPTDISKFPFDSQTCTLQLMPWGFIQANLLLTSNFDKAQLDFFSQHSDWNLLEYSISIVNESLGYSVLNVKLTFEREPLYFAVMIILPTLLFSLLNPLVFVFTSRIWRTSVIIDDNFTVIRHIFNTCVSFDSCVFKSYVRSVNCHDRHHLYQRCNRNWFHNKCKLFLSQQ</sequence>
<proteinExistence type="predicted"/>
<dbReference type="Proteomes" id="UP000596742">
    <property type="component" value="Unassembled WGS sequence"/>
</dbReference>
<name>A0A8B6CZ70_MYTGA</name>
<accession>A0A8B6CZ70</accession>
<evidence type="ECO:0000313" key="4">
    <source>
        <dbReference type="EMBL" id="VDI11841.1"/>
    </source>
</evidence>
<dbReference type="InterPro" id="IPR006202">
    <property type="entry name" value="Neur_chan_lig-bd"/>
</dbReference>
<evidence type="ECO:0000259" key="3">
    <source>
        <dbReference type="Pfam" id="PF02931"/>
    </source>
</evidence>
<feature type="signal peptide" evidence="2">
    <location>
        <begin position="1"/>
        <end position="24"/>
    </location>
</feature>
<keyword evidence="2" id="KW-0732">Signal</keyword>
<evidence type="ECO:0000256" key="1">
    <source>
        <dbReference type="SAM" id="Phobius"/>
    </source>
</evidence>
<evidence type="ECO:0000256" key="2">
    <source>
        <dbReference type="SAM" id="SignalP"/>
    </source>
</evidence>
<feature type="domain" description="Neurotransmitter-gated ion-channel ligand-binding" evidence="3">
    <location>
        <begin position="31"/>
        <end position="232"/>
    </location>
</feature>
<gene>
    <name evidence="4" type="ORF">MGAL_10B046537</name>
</gene>
<dbReference type="PANTHER" id="PTHR18945">
    <property type="entry name" value="NEUROTRANSMITTER GATED ION CHANNEL"/>
    <property type="match status" value="1"/>
</dbReference>
<feature type="chain" id="PRO_5032487039" description="Neurotransmitter-gated ion-channel ligand-binding domain-containing protein" evidence="2">
    <location>
        <begin position="25"/>
        <end position="325"/>
    </location>
</feature>
<dbReference type="GO" id="GO:0016020">
    <property type="term" value="C:membrane"/>
    <property type="evidence" value="ECO:0007669"/>
    <property type="project" value="InterPro"/>
</dbReference>
<protein>
    <recommendedName>
        <fullName evidence="3">Neurotransmitter-gated ion-channel ligand-binding domain-containing protein</fullName>
    </recommendedName>
</protein>
<dbReference type="AlphaFoldDB" id="A0A8B6CZ70"/>
<dbReference type="CDD" id="cd18989">
    <property type="entry name" value="LGIC_ECD_cation"/>
    <property type="match status" value="1"/>
</dbReference>
<feature type="transmembrane region" description="Helical" evidence="1">
    <location>
        <begin position="234"/>
        <end position="257"/>
    </location>
</feature>
<dbReference type="GO" id="GO:0004888">
    <property type="term" value="F:transmembrane signaling receptor activity"/>
    <property type="evidence" value="ECO:0007669"/>
    <property type="project" value="InterPro"/>
</dbReference>
<dbReference type="InterPro" id="IPR006201">
    <property type="entry name" value="Neur_channel"/>
</dbReference>
<dbReference type="GO" id="GO:0005230">
    <property type="term" value="F:extracellular ligand-gated monoatomic ion channel activity"/>
    <property type="evidence" value="ECO:0007669"/>
    <property type="project" value="InterPro"/>
</dbReference>
<keyword evidence="1" id="KW-1133">Transmembrane helix</keyword>
<dbReference type="EMBL" id="UYJE01002554">
    <property type="protein sequence ID" value="VDI11841.1"/>
    <property type="molecule type" value="Genomic_DNA"/>
</dbReference>
<dbReference type="Gene3D" id="2.70.170.10">
    <property type="entry name" value="Neurotransmitter-gated ion-channel ligand-binding domain"/>
    <property type="match status" value="1"/>
</dbReference>
<keyword evidence="1" id="KW-0472">Membrane</keyword>
<dbReference type="SUPFAM" id="SSF63712">
    <property type="entry name" value="Nicotinic receptor ligand binding domain-like"/>
    <property type="match status" value="1"/>
</dbReference>
<keyword evidence="5" id="KW-1185">Reference proteome</keyword>
<dbReference type="InterPro" id="IPR036734">
    <property type="entry name" value="Neur_chan_lig-bd_sf"/>
</dbReference>
<evidence type="ECO:0000313" key="5">
    <source>
        <dbReference type="Proteomes" id="UP000596742"/>
    </source>
</evidence>
<comment type="caution">
    <text evidence="4">The sequence shown here is derived from an EMBL/GenBank/DDBJ whole genome shotgun (WGS) entry which is preliminary data.</text>
</comment>
<reference evidence="4" key="1">
    <citation type="submission" date="2018-11" db="EMBL/GenBank/DDBJ databases">
        <authorList>
            <person name="Alioto T."/>
            <person name="Alioto T."/>
        </authorList>
    </citation>
    <scope>NUCLEOTIDE SEQUENCE</scope>
</reference>
<dbReference type="OrthoDB" id="6124516at2759"/>
<keyword evidence="1" id="KW-0812">Transmembrane</keyword>
<dbReference type="PRINTS" id="PR00252">
    <property type="entry name" value="NRIONCHANNEL"/>
</dbReference>
<dbReference type="FunFam" id="2.70.170.10:FF:000028">
    <property type="entry name" value="AcetylCholine Receptor"/>
    <property type="match status" value="1"/>
</dbReference>